<dbReference type="VEuPathDB" id="FungiDB:BO71DRAFT_420474"/>
<dbReference type="OrthoDB" id="2219495at2759"/>
<evidence type="ECO:0000313" key="8">
    <source>
        <dbReference type="Proteomes" id="UP000247810"/>
    </source>
</evidence>
<dbReference type="InterPro" id="IPR036188">
    <property type="entry name" value="FAD/NAD-bd_sf"/>
</dbReference>
<evidence type="ECO:0000256" key="2">
    <source>
        <dbReference type="ARBA" id="ARBA00010989"/>
    </source>
</evidence>
<dbReference type="EMBL" id="KZ825904">
    <property type="protein sequence ID" value="PYH92932.1"/>
    <property type="molecule type" value="Genomic_DNA"/>
</dbReference>
<evidence type="ECO:0000256" key="4">
    <source>
        <dbReference type="ARBA" id="ARBA00022827"/>
    </source>
</evidence>
<dbReference type="Gene3D" id="3.30.9.10">
    <property type="entry name" value="D-Amino Acid Oxidase, subunit A, domain 2"/>
    <property type="match status" value="1"/>
</dbReference>
<feature type="domain" description="FAD dependent oxidoreductase" evidence="6">
    <location>
        <begin position="19"/>
        <end position="408"/>
    </location>
</feature>
<dbReference type="InterPro" id="IPR006076">
    <property type="entry name" value="FAD-dep_OxRdtase"/>
</dbReference>
<keyword evidence="4" id="KW-0274">FAD</keyword>
<organism evidence="7 8">
    <name type="scientific">Aspergillus ellipticus CBS 707.79</name>
    <dbReference type="NCBI Taxonomy" id="1448320"/>
    <lineage>
        <taxon>Eukaryota</taxon>
        <taxon>Fungi</taxon>
        <taxon>Dikarya</taxon>
        <taxon>Ascomycota</taxon>
        <taxon>Pezizomycotina</taxon>
        <taxon>Eurotiomycetes</taxon>
        <taxon>Eurotiomycetidae</taxon>
        <taxon>Eurotiales</taxon>
        <taxon>Aspergillaceae</taxon>
        <taxon>Aspergillus</taxon>
        <taxon>Aspergillus subgen. Circumdati</taxon>
    </lineage>
</organism>
<evidence type="ECO:0000313" key="7">
    <source>
        <dbReference type="EMBL" id="PYH92932.1"/>
    </source>
</evidence>
<dbReference type="SUPFAM" id="SSF51905">
    <property type="entry name" value="FAD/NAD(P)-binding domain"/>
    <property type="match status" value="1"/>
</dbReference>
<comment type="similarity">
    <text evidence="2">Belongs to the MSOX/MTOX family.</text>
</comment>
<dbReference type="PANTHER" id="PTHR10961:SF15">
    <property type="entry name" value="FAD DEPENDENT OXIDOREDUCTASE DOMAIN-CONTAINING PROTEIN"/>
    <property type="match status" value="1"/>
</dbReference>
<dbReference type="PANTHER" id="PTHR10961">
    <property type="entry name" value="PEROXISOMAL SARCOSINE OXIDASE"/>
    <property type="match status" value="1"/>
</dbReference>
<dbReference type="Pfam" id="PF01266">
    <property type="entry name" value="DAO"/>
    <property type="match status" value="1"/>
</dbReference>
<dbReference type="Proteomes" id="UP000247810">
    <property type="component" value="Unassembled WGS sequence"/>
</dbReference>
<sequence>MLAKFGSRSARIGKSVIIVVTIGAGVFGLSSALHLTENGYTDILLLDGQKFDANGYLPWNGADSASSDTRKVIRAADGKSGMMRRPPPLFVNCGWARLNEHGETIAVEVDTLETMQKLGLRESQYRLDDTGERARAVEQGWSETSIDPFHRISQGLPLGGVFDSLTGFARAADTCAFVLNKIKQLGVRTLFGSTGRVAQLLYSSEEGLQRAIGVRTANGEDHLSDVVIVAAGAYTHELIPGLDDTVTAAAGSIVHVRVPAHLQERFGSDRFPVTIWNYTETSENGSFSIFPLDEYGTLKFLYGAPQWRNISDRPDALNQRSISLLTSWSFDQKTNVPTVMIDKVKEFISEYIPELTNAEIILAKLCWDAVFLDKEFMIDWLPGVESCMIITGGSNHGFKFLPTLGKYVLKILGGKPDPYTRLRKCRAPSEEESEAFKVGNLAPARSLNRQTMTASAGDLGW</sequence>
<comment type="cofactor">
    <cofactor evidence="1">
        <name>FAD</name>
        <dbReference type="ChEBI" id="CHEBI:57692"/>
    </cofactor>
</comment>
<name>A0A319EPQ8_9EURO</name>
<evidence type="ECO:0000256" key="3">
    <source>
        <dbReference type="ARBA" id="ARBA00022630"/>
    </source>
</evidence>
<evidence type="ECO:0000259" key="6">
    <source>
        <dbReference type="Pfam" id="PF01266"/>
    </source>
</evidence>
<keyword evidence="8" id="KW-1185">Reference proteome</keyword>
<dbReference type="GO" id="GO:0050660">
    <property type="term" value="F:flavin adenine dinucleotide binding"/>
    <property type="evidence" value="ECO:0007669"/>
    <property type="project" value="InterPro"/>
</dbReference>
<keyword evidence="5" id="KW-0560">Oxidoreductase</keyword>
<proteinExistence type="inferred from homology"/>
<dbReference type="GO" id="GO:0008115">
    <property type="term" value="F:sarcosine oxidase activity"/>
    <property type="evidence" value="ECO:0007669"/>
    <property type="project" value="TreeGrafter"/>
</dbReference>
<protein>
    <submittedName>
        <fullName evidence="7">Sarcosine oxidase</fullName>
    </submittedName>
</protein>
<dbReference type="Gene3D" id="3.50.50.60">
    <property type="entry name" value="FAD/NAD(P)-binding domain"/>
    <property type="match status" value="1"/>
</dbReference>
<evidence type="ECO:0000256" key="1">
    <source>
        <dbReference type="ARBA" id="ARBA00001974"/>
    </source>
</evidence>
<accession>A0A319EPQ8</accession>
<dbReference type="AlphaFoldDB" id="A0A319EPQ8"/>
<dbReference type="InterPro" id="IPR045170">
    <property type="entry name" value="MTOX"/>
</dbReference>
<keyword evidence="3" id="KW-0285">Flavoprotein</keyword>
<dbReference type="STRING" id="1448320.A0A319EPQ8"/>
<evidence type="ECO:0000256" key="5">
    <source>
        <dbReference type="ARBA" id="ARBA00023002"/>
    </source>
</evidence>
<gene>
    <name evidence="7" type="ORF">BO71DRAFT_420474</name>
</gene>
<reference evidence="7 8" key="1">
    <citation type="submission" date="2018-02" db="EMBL/GenBank/DDBJ databases">
        <title>The genomes of Aspergillus section Nigri reveals drivers in fungal speciation.</title>
        <authorList>
            <consortium name="DOE Joint Genome Institute"/>
            <person name="Vesth T.C."/>
            <person name="Nybo J."/>
            <person name="Theobald S."/>
            <person name="Brandl J."/>
            <person name="Frisvad J.C."/>
            <person name="Nielsen K.F."/>
            <person name="Lyhne E.K."/>
            <person name="Kogle M.E."/>
            <person name="Kuo A."/>
            <person name="Riley R."/>
            <person name="Clum A."/>
            <person name="Nolan M."/>
            <person name="Lipzen A."/>
            <person name="Salamov A."/>
            <person name="Henrissat B."/>
            <person name="Wiebenga A."/>
            <person name="De vries R.P."/>
            <person name="Grigoriev I.V."/>
            <person name="Mortensen U.H."/>
            <person name="Andersen M.R."/>
            <person name="Baker S.E."/>
        </authorList>
    </citation>
    <scope>NUCLEOTIDE SEQUENCE [LARGE SCALE GENOMIC DNA]</scope>
    <source>
        <strain evidence="7 8">CBS 707.79</strain>
    </source>
</reference>